<feature type="domain" description="PLD phosphodiesterase" evidence="12">
    <location>
        <begin position="462"/>
        <end position="489"/>
    </location>
</feature>
<evidence type="ECO:0000256" key="7">
    <source>
        <dbReference type="ARBA" id="ARBA00022963"/>
    </source>
</evidence>
<dbReference type="InterPro" id="IPR015943">
    <property type="entry name" value="WD40/YVTN_repeat-like_dom_sf"/>
</dbReference>
<dbReference type="Gene3D" id="2.130.10.10">
    <property type="entry name" value="YVTN repeat-like/Quinoprotein amine dehydrogenase"/>
    <property type="match status" value="9"/>
</dbReference>
<dbReference type="InterPro" id="IPR054080">
    <property type="entry name" value="TPR1-like_2nd"/>
</dbReference>
<feature type="repeat" description="WD" evidence="9">
    <location>
        <begin position="3131"/>
        <end position="3174"/>
    </location>
</feature>
<feature type="repeat" description="WD" evidence="9">
    <location>
        <begin position="1449"/>
        <end position="1491"/>
    </location>
</feature>
<accession>A0A4P1RCA3</accession>
<dbReference type="SUPFAM" id="SSF50993">
    <property type="entry name" value="Peptidase/esterase 'gauge' domain"/>
    <property type="match status" value="1"/>
</dbReference>
<dbReference type="FunFam" id="3.30.870.10:FF:000011">
    <property type="entry name" value="Phospholipase"/>
    <property type="match status" value="1"/>
</dbReference>
<dbReference type="InterPro" id="IPR011993">
    <property type="entry name" value="PH-like_dom_sf"/>
</dbReference>
<keyword evidence="3" id="KW-0678">Repressor</keyword>
<dbReference type="EMBL" id="CM007368">
    <property type="protein sequence ID" value="OIW07101.1"/>
    <property type="molecule type" value="Genomic_DNA"/>
</dbReference>
<keyword evidence="6" id="KW-0378">Hydrolase</keyword>
<feature type="repeat" description="WD" evidence="9">
    <location>
        <begin position="3275"/>
        <end position="3306"/>
    </location>
</feature>
<feature type="repeat" description="WD" evidence="9">
    <location>
        <begin position="3566"/>
        <end position="3607"/>
    </location>
</feature>
<organism evidence="14 15">
    <name type="scientific">Lupinus angustifolius</name>
    <name type="common">Narrow-leaved blue lupine</name>
    <dbReference type="NCBI Taxonomy" id="3871"/>
    <lineage>
        <taxon>Eukaryota</taxon>
        <taxon>Viridiplantae</taxon>
        <taxon>Streptophyta</taxon>
        <taxon>Embryophyta</taxon>
        <taxon>Tracheophyta</taxon>
        <taxon>Spermatophyta</taxon>
        <taxon>Magnoliopsida</taxon>
        <taxon>eudicotyledons</taxon>
        <taxon>Gunneridae</taxon>
        <taxon>Pentapetalae</taxon>
        <taxon>rosids</taxon>
        <taxon>fabids</taxon>
        <taxon>Fabales</taxon>
        <taxon>Fabaceae</taxon>
        <taxon>Papilionoideae</taxon>
        <taxon>50 kb inversion clade</taxon>
        <taxon>genistoids sensu lato</taxon>
        <taxon>core genistoids</taxon>
        <taxon>Genisteae</taxon>
        <taxon>Lupinus</taxon>
    </lineage>
</organism>
<evidence type="ECO:0000256" key="9">
    <source>
        <dbReference type="PROSITE-ProRule" id="PRU00221"/>
    </source>
</evidence>
<evidence type="ECO:0000256" key="8">
    <source>
        <dbReference type="ARBA" id="ARBA00023098"/>
    </source>
</evidence>
<feature type="compositionally biased region" description="Low complexity" evidence="10">
    <location>
        <begin position="617"/>
        <end position="629"/>
    </location>
</feature>
<evidence type="ECO:0000256" key="6">
    <source>
        <dbReference type="ARBA" id="ARBA00022801"/>
    </source>
</evidence>
<dbReference type="InterPro" id="IPR001849">
    <property type="entry name" value="PH_domain"/>
</dbReference>
<feature type="domain" description="PH" evidence="11">
    <location>
        <begin position="201"/>
        <end position="327"/>
    </location>
</feature>
<dbReference type="STRING" id="3871.A0A4P1RCA3"/>
<dbReference type="Pfam" id="PF00614">
    <property type="entry name" value="PLDc"/>
    <property type="match status" value="2"/>
</dbReference>
<dbReference type="PROSITE" id="PS50082">
    <property type="entry name" value="WD_REPEATS_2"/>
    <property type="match status" value="10"/>
</dbReference>
<dbReference type="GO" id="GO:0006355">
    <property type="term" value="P:regulation of DNA-templated transcription"/>
    <property type="evidence" value="ECO:0007669"/>
    <property type="project" value="InterPro"/>
</dbReference>
<dbReference type="Proteomes" id="UP000188354">
    <property type="component" value="Chromosome LG08"/>
</dbReference>
<evidence type="ECO:0000259" key="11">
    <source>
        <dbReference type="PROSITE" id="PS50003"/>
    </source>
</evidence>
<dbReference type="GO" id="GO:0010072">
    <property type="term" value="P:primary shoot apical meristem specification"/>
    <property type="evidence" value="ECO:0007669"/>
    <property type="project" value="UniProtKB-ARBA"/>
</dbReference>
<dbReference type="CDD" id="cd09141">
    <property type="entry name" value="PLDc_vPLD1_2_yPLD_like_2"/>
    <property type="match status" value="1"/>
</dbReference>
<dbReference type="InterPro" id="IPR011047">
    <property type="entry name" value="Quinoprotein_ADH-like_sf"/>
</dbReference>
<evidence type="ECO:0000313" key="14">
    <source>
        <dbReference type="EMBL" id="OIW07101.1"/>
    </source>
</evidence>
<feature type="repeat" description="WD" evidence="9">
    <location>
        <begin position="2017"/>
        <end position="2058"/>
    </location>
</feature>
<dbReference type="InterPro" id="IPR036322">
    <property type="entry name" value="WD40_repeat_dom_sf"/>
</dbReference>
<feature type="repeat" description="WD" evidence="9">
    <location>
        <begin position="1556"/>
        <end position="1599"/>
    </location>
</feature>
<dbReference type="CDD" id="cd01254">
    <property type="entry name" value="PH_PLD"/>
    <property type="match status" value="1"/>
</dbReference>
<evidence type="ECO:0000259" key="13">
    <source>
        <dbReference type="PROSITE" id="PS50897"/>
    </source>
</evidence>
<dbReference type="InterPro" id="IPR019775">
    <property type="entry name" value="WD40_repeat_CS"/>
</dbReference>
<evidence type="ECO:0000256" key="5">
    <source>
        <dbReference type="ARBA" id="ARBA00022737"/>
    </source>
</evidence>
<dbReference type="PANTHER" id="PTHR44083">
    <property type="entry name" value="TOPLESS-RELATED PROTEIN 1-RELATED"/>
    <property type="match status" value="1"/>
</dbReference>
<dbReference type="SMART" id="SM00233">
    <property type="entry name" value="PH"/>
    <property type="match status" value="1"/>
</dbReference>
<evidence type="ECO:0000256" key="4">
    <source>
        <dbReference type="ARBA" id="ARBA00022574"/>
    </source>
</evidence>
<dbReference type="EC" id="3.1.4.4" evidence="2"/>
<reference evidence="14 15" key="1">
    <citation type="journal article" date="2017" name="Plant Biotechnol. J.">
        <title>A comprehensive draft genome sequence for lupin (Lupinus angustifolius), an emerging health food: insights into plant-microbe interactions and legume evolution.</title>
        <authorList>
            <person name="Hane J.K."/>
            <person name="Ming Y."/>
            <person name="Kamphuis L.G."/>
            <person name="Nelson M.N."/>
            <person name="Garg G."/>
            <person name="Atkins C.A."/>
            <person name="Bayer P.E."/>
            <person name="Bravo A."/>
            <person name="Bringans S."/>
            <person name="Cannon S."/>
            <person name="Edwards D."/>
            <person name="Foley R."/>
            <person name="Gao L.L."/>
            <person name="Harrison M.J."/>
            <person name="Huang W."/>
            <person name="Hurgobin B."/>
            <person name="Li S."/>
            <person name="Liu C.W."/>
            <person name="McGrath A."/>
            <person name="Morahan G."/>
            <person name="Murray J."/>
            <person name="Weller J."/>
            <person name="Jian J."/>
            <person name="Singh K.B."/>
        </authorList>
    </citation>
    <scope>NUCLEOTIDE SEQUENCE</scope>
    <source>
        <strain evidence="15">cv. Tanjil</strain>
        <tissue evidence="14">Whole plant</tissue>
    </source>
</reference>
<dbReference type="CDD" id="cd09138">
    <property type="entry name" value="PLDc_vPLD1_2_yPLD_like_1"/>
    <property type="match status" value="1"/>
</dbReference>
<feature type="domain" description="PLD phosphodiesterase" evidence="12">
    <location>
        <begin position="887"/>
        <end position="914"/>
    </location>
</feature>
<feature type="region of interest" description="Disordered" evidence="10">
    <location>
        <begin position="591"/>
        <end position="629"/>
    </location>
</feature>
<dbReference type="SUPFAM" id="SSF50978">
    <property type="entry name" value="WD40 repeat-like"/>
    <property type="match status" value="3"/>
</dbReference>
<dbReference type="SMART" id="SM00320">
    <property type="entry name" value="WD40"/>
    <property type="match status" value="28"/>
</dbReference>
<dbReference type="SMART" id="SM00564">
    <property type="entry name" value="PQQ"/>
    <property type="match status" value="3"/>
</dbReference>
<protein>
    <recommendedName>
        <fullName evidence="2">phospholipase D</fullName>
        <ecNumber evidence="2">3.1.4.4</ecNumber>
    </recommendedName>
</protein>
<dbReference type="SMART" id="SM00668">
    <property type="entry name" value="CTLH"/>
    <property type="match status" value="1"/>
</dbReference>
<dbReference type="PROSITE" id="PS00678">
    <property type="entry name" value="WD_REPEATS_1"/>
    <property type="match status" value="5"/>
</dbReference>
<dbReference type="Pfam" id="PF17814">
    <property type="entry name" value="LisH_TPL"/>
    <property type="match status" value="1"/>
</dbReference>
<dbReference type="InterPro" id="IPR048419">
    <property type="entry name" value="Topless_Znf"/>
</dbReference>
<dbReference type="InterPro" id="IPR006595">
    <property type="entry name" value="CTLH_C"/>
</dbReference>
<evidence type="ECO:0000256" key="1">
    <source>
        <dbReference type="ARBA" id="ARBA00000798"/>
    </source>
</evidence>
<dbReference type="SUPFAM" id="SSF56024">
    <property type="entry name" value="Phospholipase D/nuclease"/>
    <property type="match status" value="2"/>
</dbReference>
<feature type="repeat" description="WD" evidence="9">
    <location>
        <begin position="1700"/>
        <end position="1731"/>
    </location>
</feature>
<keyword evidence="8" id="KW-0443">Lipid metabolism</keyword>
<evidence type="ECO:0000313" key="15">
    <source>
        <dbReference type="Proteomes" id="UP000188354"/>
    </source>
</evidence>
<feature type="repeat" description="WD" evidence="9">
    <location>
        <begin position="3024"/>
        <end position="3066"/>
    </location>
</feature>
<dbReference type="GO" id="GO:0004630">
    <property type="term" value="F:phospholipase D activity"/>
    <property type="evidence" value="ECO:0007669"/>
    <property type="project" value="UniProtKB-EC"/>
</dbReference>
<dbReference type="Pfam" id="PF00400">
    <property type="entry name" value="WD40"/>
    <property type="match status" value="7"/>
</dbReference>
<evidence type="ECO:0000259" key="12">
    <source>
        <dbReference type="PROSITE" id="PS50035"/>
    </source>
</evidence>
<dbReference type="PROSITE" id="PS50294">
    <property type="entry name" value="WD_REPEATS_REGION"/>
    <property type="match status" value="3"/>
</dbReference>
<evidence type="ECO:0000256" key="2">
    <source>
        <dbReference type="ARBA" id="ARBA00012027"/>
    </source>
</evidence>
<keyword evidence="15" id="KW-1185">Reference proteome</keyword>
<dbReference type="GO" id="GO:0016042">
    <property type="term" value="P:lipid catabolic process"/>
    <property type="evidence" value="ECO:0007669"/>
    <property type="project" value="UniProtKB-KW"/>
</dbReference>
<dbReference type="InterPro" id="IPR018391">
    <property type="entry name" value="PQQ_b-propeller_rpt"/>
</dbReference>
<dbReference type="SUPFAM" id="SSF50729">
    <property type="entry name" value="PH domain-like"/>
    <property type="match status" value="1"/>
</dbReference>
<feature type="repeat" description="WD" evidence="9">
    <location>
        <begin position="2487"/>
        <end position="2518"/>
    </location>
</feature>
<feature type="repeat" description="WD" evidence="9">
    <location>
        <begin position="2778"/>
        <end position="2819"/>
    </location>
</feature>
<feature type="domain" description="CTLH" evidence="13">
    <location>
        <begin position="1140"/>
        <end position="1198"/>
    </location>
</feature>
<dbReference type="InterPro" id="IPR001736">
    <property type="entry name" value="PLipase_D/transphosphatidylase"/>
</dbReference>
<dbReference type="InterPro" id="IPR001680">
    <property type="entry name" value="WD40_rpt"/>
</dbReference>
<dbReference type="PROSITE" id="PS50035">
    <property type="entry name" value="PLD"/>
    <property type="match status" value="2"/>
</dbReference>
<dbReference type="InterPro" id="IPR006594">
    <property type="entry name" value="LisH"/>
</dbReference>
<sequence>MSSEALIQPSDDAVAFSASPSSNRYCWIFDELPKATIVSVSRPETGDISPILLSYTIELHYKQFKWRLKKKASQVLYLQFALRKRALIEELYDKQGQVKEWLQSLGIGDQTVMIQDDEEPDDGAVPLHHEDSVKNRYVPSVAALSIFRPSLGGQQLVADRAKVAMQGYLNLFLGNLDIVNSQEVCKFLEISKLSFLQEYGPKLREGYVTVKHLSNISQDSDVGCFPCNLFGCCDNNWKKVWAVLKPGFLALLDDPFHNKLLDIIVFDVLPSSNGDKGTQIHLADPIKEGKPLCYTFKVTSGNRSIRLRTTSNAKVNAWVTEINEVGLRPLEGWCHPHRFGSFAPVRGVTKDGSQAQWFVDGKAAFEAIASSIEDAKSEIFITGWWLCPELYLRRPFHSSSSSRLDSLLEKKAKQGVQIYVLLYKEVSIALKINSLYSMRRLLDIHENVRVLRYPDHLACGVYLWSHHEKLVIIDSKICYIGGLDLCFGRYDTPEHKVGDCPSVIWPGKDYYNPRESEPNSWEDTMRDELDRQKYPRMPWHDVHCVLWGPPCRDIARHFVQRWNHAKRTKAPNESEIPLLMPHHHMVIPHYLGRSKEREIDGKKDEEDNRKKIDRQDSSSLQSPLQDIPLLLPQEAGGVVTSNENLKLNGSNMNNNVADHTSLSENVPLSSQNLKDETLVTDNQMKGFQDKVVPFNMGAQSVLDELDDWWETPKEGTNDSTALEYGEVGPCTTCECQIIRSVSQWSAGTSQPEGSIHTAYCSLIDKAKHFIYIENQFFISGLAEDDIIQNRVLEALYRRILRAHKEKNIFRVIVVIPLLPGFQGGMDDGGAATVRALTHWQYRTISREKHSILHNLEATLGPKAHDYISFYGLRSHGRLYEDGPIATNQVYVHSKLIIIDDRVACIGSSNINDRSLLGLRDSEIGVLIEDKEYVDSLMNGKPWKAGKFSYSLRCSLWSEHLGLHTGEISKISDPVADITYKDLWSATAKENTRIYHEVFACVPNDHIHSRSALRQSMAQWKEKFGHTTMDFGIAPDKLVCHENGETKVVDPIDRLKSVKGLLVSFPLEFMRDEDLRPAFIESEFYVSPQIGVQRTELNGFVSDLRLDMTSLSRELVFLILQFLEEEKFKESVHKLEKESGFFFNVKYFEEKVQAGEWDEVEQYLSGFTKVDDNRYSMKIFFEIRKQKYLEALDRQEKAKAVEILVGDLKVFSTFNEELYKEITQLLTLTNFRENEQLSKYGDTKTARSIMLIELKKLIEANPLFRDKLILPTFKSSRLRTLINQSLNWQHQLCKNPRPNPDIKTLFTDHSCSSPNGPLAPTPVNLPISAVAKPAAYTSLGVGAHGPFPPAAAPANANALAGWMANVSASSSVQAAVVSASTIPVPQNQVSILKHPRTPPTTPGMVDYQNADHEQLMKRFRPGHSVEEVSYPSTRQASWSLDDLPRMVAMTLHQGSSVISMDFHPSHHTLLLVGSVNGEITLWELSLRERLVSKPFKIWDMQSCSLPFQAAVVKDAPISVSRVTWSPDGNFVGVAFTKHLIHLYAYTGSNELAQRIEVDAHIGGVNDLAFAHPNKQLCIVTCGDDKLIKVWDLNGRRLFHFEGHAAPVYSICPHHKENIQFIFSTAIDGKIKAWLYDNMGSRVDYDAPGHWCTTMLYSADGSRLFSCGTSKDGESFLVEWNESEGAIRRTYNGFRKKSTGVVQFDTTQNRLLAAGEDGQIKFWDMDNINLLTSTDADGGLQGLPRLRFNKEGNILAVTTVDNGFKILANATGLRSLRTVETHTFEALRSPTESTAIKVSGPSTVSPINCKVERSSPVRPSPILNGVDPIGRSVEKPRTVEDVIERTKPWQLSEILDPVQCRLVTMPGSTDSSSKVVRLLYTNSGVGILALGSNGIQKLWKWARNEQNPTGKATAGVVPQHWQPNNGFLMTNDISGVNLEEAVPCIALSKNDSYVMSACGGKVSLFNMMTFKVMTTFMPPPPASTFLAFHPKDNNIIAIGMEDSTIHIYNVRVDEVKSKLKGHQKRITGLAFSTHLNILVSSGADAQLCVWSIDTWEKRKAIPIQLPAGKSPVGDTRVQFHSDQLRLLVAHETQLAIYDASKMDRIRQWVPQDALSAPISYATYSCNSQLVYATFCDANVGVFDADTLRLRCRIAPSICLSQAALSGSQAVYPLVVAAHPLEPNQFAVGLTDGSVRVIEPTESEVSILKHPRTPPTTPGMVDYQNADHEQLMKRFRPGHSVEEVSYPSTRQASWSLDDLPRMVAMTLHQGSSVISMDFHPSHHTLLLGFILCNKISSLKAGHYIIMPDHLSWHLRIQNLRNLWLRILQAAVVKDAPISVSRVTWSPDGNFVGVAFTKHLIHLYAYTGSNELAQRIEVDAHIGGVNDLAFAHPNKQLCIVTCGDDKLIKFIFSTAIDGKIKAWLYDNMGSRVDYDAPGHWCTTMLYSADGSRLFSCGTSKDGESFLVEWNESEGAIRRTYNGFRKKSTGVVQFDTTQNRLLAAGEDGQIKFWDMDNINLLTSTDADGGLQGLPRLRFNKEGNILAVTTVDNGFKILANATGLRSLRTVETHTFEALRSPTESTAIKNGVDPIGRSVEKPRTVEDVIERTKPWQLSEILDPVQCRLVTMPGSTDSSSKVVRLLYTNSGVGILALGSNGIQKLWKWARNEQNPTGKATAGVVPQHWQPNNGFLMTNDISGVNLEEAVPCIALSKNDSYVMSACGGKVSLFNMMTFKVMTTFMPPPPASTFLAFHPKDNNIIAIGMEDSTIHIYNVRVDEVKSKLKGHQKRITGLAFSTHLNILVSSGADAQLCVWSIDTWEKRKAIPIQLPAGKSPVGDTRVQFHSDQLRLLVAHETQLAIYDASKMDRIRQWVPQDALSAPISYATYSCNSQLVYATFCDANVGVFDADTLRLRCRIAPSICLSQAALSGSQAVYPLVVAAHPLEPNQFAVGLTDGSVRVIEPTESEVSILKHPRTPPTTPGMVDYQNADHEQLMKRFRPGHSVEEVSYPSTRQASWSLDDLPRMVAMTLHQGSSVISMDFHPSHHTLLLVGSVNGEITLWELSLRERLVSKPFKIWDMQSCSLPFQAAVVKDAPISVSRVTWSPDGNFVGVAFTKHLIHLYAYTGSNELAQRIEVDAHIGGVNDLAFAHPNKQLCIVTCGDDKLIKVWDLNGRRLFHFEGHAAPVYSICPHHKENIQFIFSTAIDGKIKAWLYDNMGSRVDYDAPGHWCTTMLYSADGSRLFSCGTSKDGESFLVEWNESEGAIRRTYNGFRKKSTGVVQFDTTQNRLLAAGEDGQIKFWDMDNINLLTSTDADGGLQGLPRLRFNKEGNILAVTTVDNGFKILANATGLRSLRTVETHTFEALRSPTESTAIKNGVDPIGRSVEKPRTVEDVIERTKPWQLSEILDPVQCRLVTMPGSTDSSSKVVRLLYTNSGVGILALGSNGIQKLWKWARNEQNPTGKATAGVVPQHWQPNNGFLMTNDISGVNLEEAVPCIALSKNDSYVMSACGGKVSLFNMMTFKVMTTFMPPPPASTFLAFHPKDNNIIAIGMEDSTIHIYNVRVDEVKSKLKGHQKRITGLAFSTHLNILVSSGADAQLCVWSIDTWEKRKAIPIQLPAGKSPVGDTRVQFHSDQLRLLVAHETQLAIYDASKMDRIRQWVPQDALSAPISYATYSCNSQLVYATFCDANVGVFDADTLRLRCRIAPSICLSQAALSGSQAVYPLVVAAHPLEPNQFAVGLTDGSVRVIEPTESEGKWGSSPPIDNGILNRTTSSSTTSNHTADQSQR</sequence>
<name>A0A4P1RCA3_LUPAN</name>
<keyword evidence="5" id="KW-0677">Repeat</keyword>
<keyword evidence="4 9" id="KW-0853">WD repeat</keyword>
<dbReference type="PROSITE" id="PS50003">
    <property type="entry name" value="PH_DOMAIN"/>
    <property type="match status" value="1"/>
</dbReference>
<dbReference type="Gene3D" id="2.30.29.30">
    <property type="entry name" value="Pleckstrin-homology domain (PH domain)/Phosphotyrosine-binding domain (PTB)"/>
    <property type="match status" value="1"/>
</dbReference>
<dbReference type="InterPro" id="IPR054532">
    <property type="entry name" value="TPL_SMU1_LisH-like"/>
</dbReference>
<gene>
    <name evidence="14" type="ORF">TanjilG_02735</name>
</gene>
<dbReference type="SMART" id="SM00155">
    <property type="entry name" value="PLDc"/>
    <property type="match status" value="2"/>
</dbReference>
<feature type="compositionally biased region" description="Basic and acidic residues" evidence="10">
    <location>
        <begin position="593"/>
        <end position="616"/>
    </location>
</feature>
<dbReference type="SUPFAM" id="SSF50998">
    <property type="entry name" value="Quinoprotein alcohol dehydrogenase-like"/>
    <property type="match status" value="3"/>
</dbReference>
<evidence type="ECO:0000256" key="10">
    <source>
        <dbReference type="SAM" id="MobiDB-lite"/>
    </source>
</evidence>
<evidence type="ECO:0000256" key="3">
    <source>
        <dbReference type="ARBA" id="ARBA00022491"/>
    </source>
</evidence>
<keyword evidence="7" id="KW-0442">Lipid degradation</keyword>
<dbReference type="Gramene" id="OIW07101">
    <property type="protein sequence ID" value="OIW07101"/>
    <property type="gene ID" value="TanjilG_02735"/>
</dbReference>
<dbReference type="InterPro" id="IPR027728">
    <property type="entry name" value="Topless_fam"/>
</dbReference>
<dbReference type="Pfam" id="PF21359">
    <property type="entry name" value="zf_topless"/>
    <property type="match status" value="1"/>
</dbReference>
<comment type="catalytic activity">
    <reaction evidence="1">
        <text>a 1,2-diacyl-sn-glycero-3-phosphocholine + H2O = a 1,2-diacyl-sn-glycero-3-phosphate + choline + H(+)</text>
        <dbReference type="Rhea" id="RHEA:14445"/>
        <dbReference type="ChEBI" id="CHEBI:15354"/>
        <dbReference type="ChEBI" id="CHEBI:15377"/>
        <dbReference type="ChEBI" id="CHEBI:15378"/>
        <dbReference type="ChEBI" id="CHEBI:57643"/>
        <dbReference type="ChEBI" id="CHEBI:58608"/>
        <dbReference type="EC" id="3.1.4.4"/>
    </reaction>
</comment>
<proteinExistence type="predicted"/>
<dbReference type="SMART" id="SM00667">
    <property type="entry name" value="LisH"/>
    <property type="match status" value="1"/>
</dbReference>
<feature type="region of interest" description="Disordered" evidence="10">
    <location>
        <begin position="3747"/>
        <end position="3783"/>
    </location>
</feature>
<dbReference type="FunFam" id="2.130.10.10:FF:000479">
    <property type="entry name" value="Topless-related protein 3"/>
    <property type="match status" value="3"/>
</dbReference>
<dbReference type="PROSITE" id="PS50896">
    <property type="entry name" value="LISH"/>
    <property type="match status" value="1"/>
</dbReference>
<dbReference type="PANTHER" id="PTHR44083:SF2">
    <property type="entry name" value="TOPLESS-RELATED PROTEIN 3"/>
    <property type="match status" value="1"/>
</dbReference>
<dbReference type="Pfam" id="PF21889">
    <property type="entry name" value="TPR1-like_2nd"/>
    <property type="match status" value="1"/>
</dbReference>
<dbReference type="Gene3D" id="3.30.870.10">
    <property type="entry name" value="Endonuclease Chain A"/>
    <property type="match status" value="2"/>
</dbReference>
<dbReference type="PROSITE" id="PS50897">
    <property type="entry name" value="CTLH"/>
    <property type="match status" value="1"/>
</dbReference>